<dbReference type="GO" id="GO:0005789">
    <property type="term" value="C:endoplasmic reticulum membrane"/>
    <property type="evidence" value="ECO:0007669"/>
    <property type="project" value="TreeGrafter"/>
</dbReference>
<reference evidence="11" key="1">
    <citation type="journal article" date="2023" name="Insect Mol. Biol.">
        <title>Genome sequencing provides insights into the evolution of gene families encoding plant cell wall-degrading enzymes in longhorned beetles.</title>
        <authorList>
            <person name="Shin N.R."/>
            <person name="Okamura Y."/>
            <person name="Kirsch R."/>
            <person name="Pauchet Y."/>
        </authorList>
    </citation>
    <scope>NUCLEOTIDE SEQUENCE</scope>
    <source>
        <strain evidence="11">RBIC_L_NR</strain>
    </source>
</reference>
<dbReference type="PANTHER" id="PTHR11157">
    <property type="entry name" value="FATTY ACID ACYL TRANSFERASE-RELATED"/>
    <property type="match status" value="1"/>
</dbReference>
<accession>A0AAV8X9A5</accession>
<evidence type="ECO:0000256" key="8">
    <source>
        <dbReference type="ARBA" id="ARBA00023136"/>
    </source>
</evidence>
<feature type="transmembrane region" description="Helical" evidence="10">
    <location>
        <begin position="109"/>
        <end position="127"/>
    </location>
</feature>
<keyword evidence="12" id="KW-1185">Reference proteome</keyword>
<keyword evidence="8 10" id="KW-0472">Membrane</keyword>
<comment type="subcellular location">
    <subcellularLocation>
        <location evidence="1">Membrane</location>
        <topology evidence="1">Multi-pass membrane protein</topology>
    </subcellularLocation>
</comment>
<evidence type="ECO:0000256" key="7">
    <source>
        <dbReference type="ARBA" id="ARBA00023098"/>
    </source>
</evidence>
<evidence type="ECO:0000256" key="5">
    <source>
        <dbReference type="ARBA" id="ARBA00022832"/>
    </source>
</evidence>
<evidence type="ECO:0000256" key="3">
    <source>
        <dbReference type="ARBA" id="ARBA00022679"/>
    </source>
</evidence>
<comment type="caution">
    <text evidence="10">Lacks conserved residue(s) required for the propagation of feature annotation.</text>
</comment>
<feature type="transmembrane region" description="Helical" evidence="10">
    <location>
        <begin position="163"/>
        <end position="181"/>
    </location>
</feature>
<dbReference type="GO" id="GO:0034626">
    <property type="term" value="P:fatty acid elongation, polyunsaturated fatty acid"/>
    <property type="evidence" value="ECO:0007669"/>
    <property type="project" value="TreeGrafter"/>
</dbReference>
<comment type="caution">
    <text evidence="11">The sequence shown here is derived from an EMBL/GenBank/DDBJ whole genome shotgun (WGS) entry which is preliminary data.</text>
</comment>
<evidence type="ECO:0000313" key="12">
    <source>
        <dbReference type="Proteomes" id="UP001162156"/>
    </source>
</evidence>
<dbReference type="InterPro" id="IPR002076">
    <property type="entry name" value="ELO_fam"/>
</dbReference>
<evidence type="ECO:0000256" key="4">
    <source>
        <dbReference type="ARBA" id="ARBA00022692"/>
    </source>
</evidence>
<keyword evidence="5 10" id="KW-0276">Fatty acid metabolism</keyword>
<proteinExistence type="inferred from homology"/>
<keyword evidence="4 10" id="KW-0812">Transmembrane</keyword>
<dbReference type="EMBL" id="JANEYF010003618">
    <property type="protein sequence ID" value="KAJ8935164.1"/>
    <property type="molecule type" value="Genomic_DNA"/>
</dbReference>
<dbReference type="GO" id="GO:0034625">
    <property type="term" value="P:fatty acid elongation, monounsaturated fatty acid"/>
    <property type="evidence" value="ECO:0007669"/>
    <property type="project" value="TreeGrafter"/>
</dbReference>
<dbReference type="Proteomes" id="UP001162156">
    <property type="component" value="Unassembled WGS sequence"/>
</dbReference>
<evidence type="ECO:0000256" key="9">
    <source>
        <dbReference type="ARBA" id="ARBA00023160"/>
    </source>
</evidence>
<sequence length="226" mass="26357">MYKFSTEYIFLDPRVQTWKMMGNPGPTIYIIILYLAAVLIFLPAYMKNRKPYNLVQIIRLYNIVQIVSCCYIIYTMGTAGWITGEYSFGCQPIDYSDDPKAVKLVTGFYWLYWLKMVELIETIIFILRKKFNQVSALHIYHHTSTFFLTYVGCKFMGGGMACVPVMLNCFIHVLMYTYYYLSSLGHKWQKTLAPWKPKLTIAQMVRHTLTDTIFGSDRPLNDSLTT</sequence>
<evidence type="ECO:0000256" key="1">
    <source>
        <dbReference type="ARBA" id="ARBA00004141"/>
    </source>
</evidence>
<evidence type="ECO:0000256" key="6">
    <source>
        <dbReference type="ARBA" id="ARBA00022989"/>
    </source>
</evidence>
<evidence type="ECO:0000256" key="2">
    <source>
        <dbReference type="ARBA" id="ARBA00022516"/>
    </source>
</evidence>
<name>A0AAV8X9A5_9CUCU</name>
<dbReference type="Pfam" id="PF01151">
    <property type="entry name" value="ELO"/>
    <property type="match status" value="1"/>
</dbReference>
<feature type="transmembrane region" description="Helical" evidence="10">
    <location>
        <begin position="58"/>
        <end position="82"/>
    </location>
</feature>
<dbReference type="GO" id="GO:0009922">
    <property type="term" value="F:fatty acid elongase activity"/>
    <property type="evidence" value="ECO:0007669"/>
    <property type="project" value="UniProtKB-EC"/>
</dbReference>
<keyword evidence="6 10" id="KW-1133">Transmembrane helix</keyword>
<keyword evidence="2 10" id="KW-0444">Lipid biosynthesis</keyword>
<keyword evidence="7 10" id="KW-0443">Lipid metabolism</keyword>
<evidence type="ECO:0000313" key="11">
    <source>
        <dbReference type="EMBL" id="KAJ8935164.1"/>
    </source>
</evidence>
<organism evidence="11 12">
    <name type="scientific">Rhamnusium bicolor</name>
    <dbReference type="NCBI Taxonomy" id="1586634"/>
    <lineage>
        <taxon>Eukaryota</taxon>
        <taxon>Metazoa</taxon>
        <taxon>Ecdysozoa</taxon>
        <taxon>Arthropoda</taxon>
        <taxon>Hexapoda</taxon>
        <taxon>Insecta</taxon>
        <taxon>Pterygota</taxon>
        <taxon>Neoptera</taxon>
        <taxon>Endopterygota</taxon>
        <taxon>Coleoptera</taxon>
        <taxon>Polyphaga</taxon>
        <taxon>Cucujiformia</taxon>
        <taxon>Chrysomeloidea</taxon>
        <taxon>Cerambycidae</taxon>
        <taxon>Lepturinae</taxon>
        <taxon>Rhagiini</taxon>
        <taxon>Rhamnusium</taxon>
    </lineage>
</organism>
<keyword evidence="3 10" id="KW-0808">Transferase</keyword>
<keyword evidence="9 10" id="KW-0275">Fatty acid biosynthesis</keyword>
<dbReference type="GO" id="GO:0042761">
    <property type="term" value="P:very long-chain fatty acid biosynthetic process"/>
    <property type="evidence" value="ECO:0007669"/>
    <property type="project" value="TreeGrafter"/>
</dbReference>
<gene>
    <name evidence="11" type="ORF">NQ314_012983</name>
</gene>
<comment type="catalytic activity">
    <reaction evidence="10">
        <text>a very-long-chain acyl-CoA + malonyl-CoA + H(+) = a very-long-chain 3-oxoacyl-CoA + CO2 + CoA</text>
        <dbReference type="Rhea" id="RHEA:32727"/>
        <dbReference type="ChEBI" id="CHEBI:15378"/>
        <dbReference type="ChEBI" id="CHEBI:16526"/>
        <dbReference type="ChEBI" id="CHEBI:57287"/>
        <dbReference type="ChEBI" id="CHEBI:57384"/>
        <dbReference type="ChEBI" id="CHEBI:90725"/>
        <dbReference type="ChEBI" id="CHEBI:90736"/>
        <dbReference type="EC" id="2.3.1.199"/>
    </reaction>
</comment>
<evidence type="ECO:0000256" key="10">
    <source>
        <dbReference type="RuleBase" id="RU361115"/>
    </source>
</evidence>
<dbReference type="AlphaFoldDB" id="A0AAV8X9A5"/>
<protein>
    <recommendedName>
        <fullName evidence="10">Elongation of very long chain fatty acids protein</fullName>
        <ecNumber evidence="10">2.3.1.199</ecNumber>
    </recommendedName>
    <alternativeName>
        <fullName evidence="10">Very-long-chain 3-oxoacyl-CoA synthase</fullName>
    </alternativeName>
</protein>
<dbReference type="EC" id="2.3.1.199" evidence="10"/>
<comment type="similarity">
    <text evidence="10">Belongs to the ELO family.</text>
</comment>
<dbReference type="GO" id="GO:0019367">
    <property type="term" value="P:fatty acid elongation, saturated fatty acid"/>
    <property type="evidence" value="ECO:0007669"/>
    <property type="project" value="TreeGrafter"/>
</dbReference>
<feature type="transmembrane region" description="Helical" evidence="10">
    <location>
        <begin position="28"/>
        <end position="46"/>
    </location>
</feature>
<dbReference type="PANTHER" id="PTHR11157:SF113">
    <property type="entry name" value="ELONGATION OF VERY LONG CHAIN FATTY ACIDS PROTEIN"/>
    <property type="match status" value="1"/>
</dbReference>
<dbReference type="GO" id="GO:0030148">
    <property type="term" value="P:sphingolipid biosynthetic process"/>
    <property type="evidence" value="ECO:0007669"/>
    <property type="project" value="TreeGrafter"/>
</dbReference>